<dbReference type="PROSITE" id="PS50005">
    <property type="entry name" value="TPR"/>
    <property type="match status" value="1"/>
</dbReference>
<name>A0A023C1A2_9FLAO</name>
<sequence>MKKIILFTITLIVLSCKQENKTLPKDLSTIEITNYLDSLDGFSGAVLIAKNDSIVLKKAYGFAHLGHKVPNNIDTKFSYASIGKSFTSVSIFQLIQARKLSLDDTVGKFIPNYPNQTVRDSVTIRLLLTHRSGMPNYFASDELKKTSKDLYRSMQDLAPLYENKPMESMPNETFSYRNTNYILLARIIEIVSQVSYEQYIKENIFSIAKMSNSGLYDVDHPIENAAEGYTLSDIYPNKFKKNIFMGTVRGSAAGGGYTTIEDLYRFTYAFRKNKLLDVEHTNLMKTQKSDEEWYGYGMQFPGLANSKMYGHSGGHFGVGSEWRIYEKQNYTVIILTNKDADQGFLDARFYIQKTLAGSTPMTDSYFYTKKVVRSCFEKNFEYAKNMIKDTVEKLSERDLNSKGYEMIKRGDYKKAIQLFKLEVYAFPESYNAYDSLGEAYMKNGDTEKAITSYEKSLKLNPKNENAKEKLKVLSENKT</sequence>
<dbReference type="Pfam" id="PF07719">
    <property type="entry name" value="TPR_2"/>
    <property type="match status" value="1"/>
</dbReference>
<dbReference type="PANTHER" id="PTHR46825:SF11">
    <property type="entry name" value="PENICILLIN-BINDING PROTEIN 4"/>
    <property type="match status" value="1"/>
</dbReference>
<dbReference type="Gene3D" id="3.40.710.10">
    <property type="entry name" value="DD-peptidase/beta-lactamase superfamily"/>
    <property type="match status" value="1"/>
</dbReference>
<dbReference type="GO" id="GO:0016020">
    <property type="term" value="C:membrane"/>
    <property type="evidence" value="ECO:0007669"/>
    <property type="project" value="UniProtKB-SubCell"/>
</dbReference>
<dbReference type="RefSeq" id="WP_034238911.1">
    <property type="nucleotide sequence ID" value="NZ_AQRA01000001.1"/>
</dbReference>
<dbReference type="SUPFAM" id="SSF56601">
    <property type="entry name" value="beta-lactamase/transpeptidase-like"/>
    <property type="match status" value="1"/>
</dbReference>
<dbReference type="InterPro" id="IPR013105">
    <property type="entry name" value="TPR_2"/>
</dbReference>
<evidence type="ECO:0000256" key="4">
    <source>
        <dbReference type="ARBA" id="ARBA00023136"/>
    </source>
</evidence>
<dbReference type="InterPro" id="IPR011990">
    <property type="entry name" value="TPR-like_helical_dom_sf"/>
</dbReference>
<evidence type="ECO:0000313" key="8">
    <source>
        <dbReference type="Proteomes" id="UP000023541"/>
    </source>
</evidence>
<feature type="domain" description="Beta-lactamase-related" evidence="6">
    <location>
        <begin position="43"/>
        <end position="350"/>
    </location>
</feature>
<dbReference type="SMART" id="SM00028">
    <property type="entry name" value="TPR"/>
    <property type="match status" value="2"/>
</dbReference>
<dbReference type="InterPro" id="IPR001466">
    <property type="entry name" value="Beta-lactam-related"/>
</dbReference>
<dbReference type="EMBL" id="AQRA01000001">
    <property type="protein sequence ID" value="EZH76009.1"/>
    <property type="molecule type" value="Genomic_DNA"/>
</dbReference>
<reference evidence="7 8" key="1">
    <citation type="submission" date="2014-04" db="EMBL/GenBank/DDBJ databases">
        <title>Aquimarina sp. 22II-S11-z7 Genome Sequencing.</title>
        <authorList>
            <person name="Lai Q."/>
        </authorList>
    </citation>
    <scope>NUCLEOTIDE SEQUENCE [LARGE SCALE GENOMIC DNA]</scope>
    <source>
        <strain evidence="7 8">22II-S11-z7</strain>
    </source>
</reference>
<dbReference type="AlphaFoldDB" id="A0A023C1A2"/>
<comment type="caution">
    <text evidence="7">The sequence shown here is derived from an EMBL/GenBank/DDBJ whole genome shotgun (WGS) entry which is preliminary data.</text>
</comment>
<evidence type="ECO:0000256" key="5">
    <source>
        <dbReference type="PROSITE-ProRule" id="PRU00339"/>
    </source>
</evidence>
<keyword evidence="2" id="KW-0677">Repeat</keyword>
<dbReference type="Gene3D" id="1.25.40.10">
    <property type="entry name" value="Tetratricopeptide repeat domain"/>
    <property type="match status" value="1"/>
</dbReference>
<dbReference type="Proteomes" id="UP000023541">
    <property type="component" value="Unassembled WGS sequence"/>
</dbReference>
<dbReference type="eggNOG" id="COG0457">
    <property type="taxonomic scope" value="Bacteria"/>
</dbReference>
<keyword evidence="8" id="KW-1185">Reference proteome</keyword>
<keyword evidence="3 5" id="KW-0802">TPR repeat</keyword>
<dbReference type="InterPro" id="IPR050491">
    <property type="entry name" value="AmpC-like"/>
</dbReference>
<evidence type="ECO:0000259" key="6">
    <source>
        <dbReference type="Pfam" id="PF00144"/>
    </source>
</evidence>
<accession>A0A023C1A2</accession>
<dbReference type="PANTHER" id="PTHR46825">
    <property type="entry name" value="D-ALANYL-D-ALANINE-CARBOXYPEPTIDASE/ENDOPEPTIDASE AMPH"/>
    <property type="match status" value="1"/>
</dbReference>
<dbReference type="InterPro" id="IPR019734">
    <property type="entry name" value="TPR_rpt"/>
</dbReference>
<keyword evidence="4" id="KW-0472">Membrane</keyword>
<comment type="subcellular location">
    <subcellularLocation>
        <location evidence="1">Membrane</location>
    </subcellularLocation>
</comment>
<feature type="repeat" description="TPR" evidence="5">
    <location>
        <begin position="430"/>
        <end position="463"/>
    </location>
</feature>
<dbReference type="PROSITE" id="PS50293">
    <property type="entry name" value="TPR_REGION"/>
    <property type="match status" value="1"/>
</dbReference>
<evidence type="ECO:0000256" key="1">
    <source>
        <dbReference type="ARBA" id="ARBA00004370"/>
    </source>
</evidence>
<dbReference type="OrthoDB" id="9793489at2"/>
<protein>
    <recommendedName>
        <fullName evidence="6">Beta-lactamase-related domain-containing protein</fullName>
    </recommendedName>
</protein>
<evidence type="ECO:0000256" key="2">
    <source>
        <dbReference type="ARBA" id="ARBA00022737"/>
    </source>
</evidence>
<evidence type="ECO:0000256" key="3">
    <source>
        <dbReference type="ARBA" id="ARBA00022803"/>
    </source>
</evidence>
<proteinExistence type="predicted"/>
<dbReference type="eggNOG" id="COG1680">
    <property type="taxonomic scope" value="Bacteria"/>
</dbReference>
<dbReference type="Pfam" id="PF00144">
    <property type="entry name" value="Beta-lactamase"/>
    <property type="match status" value="1"/>
</dbReference>
<gene>
    <name evidence="7" type="ORF">ATO12_04260</name>
</gene>
<evidence type="ECO:0000313" key="7">
    <source>
        <dbReference type="EMBL" id="EZH76009.1"/>
    </source>
</evidence>
<dbReference type="SUPFAM" id="SSF48452">
    <property type="entry name" value="TPR-like"/>
    <property type="match status" value="1"/>
</dbReference>
<organism evidence="7 8">
    <name type="scientific">Aquimarina atlantica</name>
    <dbReference type="NCBI Taxonomy" id="1317122"/>
    <lineage>
        <taxon>Bacteria</taxon>
        <taxon>Pseudomonadati</taxon>
        <taxon>Bacteroidota</taxon>
        <taxon>Flavobacteriia</taxon>
        <taxon>Flavobacteriales</taxon>
        <taxon>Flavobacteriaceae</taxon>
        <taxon>Aquimarina</taxon>
    </lineage>
</organism>
<dbReference type="InterPro" id="IPR012338">
    <property type="entry name" value="Beta-lactam/transpept-like"/>
</dbReference>
<dbReference type="STRING" id="1317122.ATO12_04260"/>
<dbReference type="PROSITE" id="PS51257">
    <property type="entry name" value="PROKAR_LIPOPROTEIN"/>
    <property type="match status" value="1"/>
</dbReference>